<evidence type="ECO:0000313" key="10">
    <source>
        <dbReference type="EMBL" id="NFV81033.1"/>
    </source>
</evidence>
<feature type="transmembrane region" description="Helical" evidence="7">
    <location>
        <begin position="233"/>
        <end position="257"/>
    </location>
</feature>
<dbReference type="GO" id="GO:0005886">
    <property type="term" value="C:plasma membrane"/>
    <property type="evidence" value="ECO:0007669"/>
    <property type="project" value="UniProtKB-SubCell"/>
</dbReference>
<dbReference type="InterPro" id="IPR027417">
    <property type="entry name" value="P-loop_NTPase"/>
</dbReference>
<dbReference type="PANTHER" id="PTHR43394">
    <property type="entry name" value="ATP-DEPENDENT PERMEASE MDL1, MITOCHONDRIAL"/>
    <property type="match status" value="1"/>
</dbReference>
<evidence type="ECO:0000256" key="2">
    <source>
        <dbReference type="ARBA" id="ARBA00022692"/>
    </source>
</evidence>
<gene>
    <name evidence="10" type="ORF">G4223_13020</name>
</gene>
<dbReference type="GO" id="GO:0015421">
    <property type="term" value="F:ABC-type oligopeptide transporter activity"/>
    <property type="evidence" value="ECO:0007669"/>
    <property type="project" value="TreeGrafter"/>
</dbReference>
<feature type="transmembrane region" description="Helical" evidence="7">
    <location>
        <begin position="341"/>
        <end position="367"/>
    </location>
</feature>
<evidence type="ECO:0000256" key="6">
    <source>
        <dbReference type="ARBA" id="ARBA00023136"/>
    </source>
</evidence>
<evidence type="ECO:0000256" key="7">
    <source>
        <dbReference type="SAM" id="Phobius"/>
    </source>
</evidence>
<evidence type="ECO:0000313" key="11">
    <source>
        <dbReference type="Proteomes" id="UP000480684"/>
    </source>
</evidence>
<feature type="transmembrane region" description="Helical" evidence="7">
    <location>
        <begin position="379"/>
        <end position="400"/>
    </location>
</feature>
<dbReference type="InterPro" id="IPR039421">
    <property type="entry name" value="Type_1_exporter"/>
</dbReference>
<evidence type="ECO:0000259" key="8">
    <source>
        <dbReference type="PROSITE" id="PS50893"/>
    </source>
</evidence>
<evidence type="ECO:0000259" key="9">
    <source>
        <dbReference type="PROSITE" id="PS50929"/>
    </source>
</evidence>
<keyword evidence="4 10" id="KW-0067">ATP-binding</keyword>
<dbReference type="InterPro" id="IPR017871">
    <property type="entry name" value="ABC_transporter-like_CS"/>
</dbReference>
<dbReference type="InterPro" id="IPR036640">
    <property type="entry name" value="ABC1_TM_sf"/>
</dbReference>
<dbReference type="AlphaFoldDB" id="A0A7C9V056"/>
<feature type="transmembrane region" description="Helical" evidence="7">
    <location>
        <begin position="128"/>
        <end position="150"/>
    </location>
</feature>
<evidence type="ECO:0000256" key="5">
    <source>
        <dbReference type="ARBA" id="ARBA00022989"/>
    </source>
</evidence>
<evidence type="ECO:0000256" key="4">
    <source>
        <dbReference type="ARBA" id="ARBA00022840"/>
    </source>
</evidence>
<dbReference type="GO" id="GO:0016887">
    <property type="term" value="F:ATP hydrolysis activity"/>
    <property type="evidence" value="ECO:0007669"/>
    <property type="project" value="InterPro"/>
</dbReference>
<keyword evidence="2 7" id="KW-0812">Transmembrane</keyword>
<feature type="domain" description="ABC transporter" evidence="8">
    <location>
        <begin position="436"/>
        <end position="661"/>
    </location>
</feature>
<organism evidence="10 11">
    <name type="scientific">Magnetospirillum aberrantis SpK</name>
    <dbReference type="NCBI Taxonomy" id="908842"/>
    <lineage>
        <taxon>Bacteria</taxon>
        <taxon>Pseudomonadati</taxon>
        <taxon>Pseudomonadota</taxon>
        <taxon>Alphaproteobacteria</taxon>
        <taxon>Rhodospirillales</taxon>
        <taxon>Rhodospirillaceae</taxon>
        <taxon>Magnetospirillum</taxon>
    </lineage>
</organism>
<dbReference type="PROSITE" id="PS50893">
    <property type="entry name" value="ABC_TRANSPORTER_2"/>
    <property type="match status" value="1"/>
</dbReference>
<comment type="subcellular location">
    <subcellularLocation>
        <location evidence="1">Cell membrane</location>
        <topology evidence="1">Multi-pass membrane protein</topology>
    </subcellularLocation>
</comment>
<name>A0A7C9V056_9PROT</name>
<dbReference type="SUPFAM" id="SSF52540">
    <property type="entry name" value="P-loop containing nucleoside triphosphate hydrolases"/>
    <property type="match status" value="1"/>
</dbReference>
<evidence type="ECO:0000256" key="3">
    <source>
        <dbReference type="ARBA" id="ARBA00022741"/>
    </source>
</evidence>
<dbReference type="PROSITE" id="PS00211">
    <property type="entry name" value="ABC_TRANSPORTER_1"/>
    <property type="match status" value="1"/>
</dbReference>
<keyword evidence="5 7" id="KW-1133">Transmembrane helix</keyword>
<dbReference type="InterPro" id="IPR003593">
    <property type="entry name" value="AAA+_ATPase"/>
</dbReference>
<feature type="domain" description="ABC transmembrane type-1" evidence="9">
    <location>
        <begin position="128"/>
        <end position="405"/>
    </location>
</feature>
<evidence type="ECO:0000256" key="1">
    <source>
        <dbReference type="ARBA" id="ARBA00004651"/>
    </source>
</evidence>
<keyword evidence="6 7" id="KW-0472">Membrane</keyword>
<dbReference type="Gene3D" id="1.20.1560.10">
    <property type="entry name" value="ABC transporter type 1, transmembrane domain"/>
    <property type="match status" value="1"/>
</dbReference>
<feature type="transmembrane region" description="Helical" evidence="7">
    <location>
        <begin position="162"/>
        <end position="179"/>
    </location>
</feature>
<dbReference type="PANTHER" id="PTHR43394:SF1">
    <property type="entry name" value="ATP-BINDING CASSETTE SUB-FAMILY B MEMBER 10, MITOCHONDRIAL"/>
    <property type="match status" value="1"/>
</dbReference>
<dbReference type="PROSITE" id="PS50929">
    <property type="entry name" value="ABC_TM1F"/>
    <property type="match status" value="1"/>
</dbReference>
<keyword evidence="11" id="KW-1185">Reference proteome</keyword>
<sequence>MNGTAFSQSLALLLSSLGRTVEQTADGSNEPEELLRGQGLTLRPLTVEPGQLPEGDMAGLLLEVEDDLWLPLLSTPLGFQRIVGNQPAGVVPETLTHLGRAVAVVPRVEMLAEFLPFLRRHKARLLEILAGGLIVNLLALLFPLFSSFVYDKVLGNGVTETLWALAIGLCLVIALDFTVRATRALLTERFAVTAEADIDHALFRSLLAGDVGRQPSVGLVLDKYKQILGSRDFLSSAYMMSALDLPFLVLFLMAVAVVAGPLVLVPVVVGAATIGLHLLFVIPVHDYERQARRAGEQRFALLADTLTAREAIVGGRLRDELARQWRKASTRAGTASGRARYWHALAAALSLGASNLSYVCTIVGGALMVENRALTAGGLLAATMLSGRAMAALGSVVLLLTRYREFRQAMTEMDALLPPPPEAAEAPLRGAQPGRIRMMAVGCRLRPEAPPTLSGVTLSVEPGEMVGIAGHPGAGKTTALRIMAGILAPAEGQVLVGSLPIAALAPADVSATIGYKPQEPCLFEGSVEDNVRAGNPSATPQEMEDALAASGLSLALSRGELTLATRIGPRGTNLSGGQRQMVALARALLGAPPVLLLDEPNTGLDAQLEQALAGHLARLRPNRAIVVSTHSRTLLAACTRIVVMDGGKIITDGPRERVLGS</sequence>
<proteinExistence type="predicted"/>
<dbReference type="RefSeq" id="WP_163680321.1">
    <property type="nucleotide sequence ID" value="NZ_JAAIYP010000038.1"/>
</dbReference>
<protein>
    <submittedName>
        <fullName evidence="10">ATP-binding cassette domain-containing protein</fullName>
    </submittedName>
</protein>
<dbReference type="InterPro" id="IPR003439">
    <property type="entry name" value="ABC_transporter-like_ATP-bd"/>
</dbReference>
<dbReference type="GO" id="GO:0005524">
    <property type="term" value="F:ATP binding"/>
    <property type="evidence" value="ECO:0007669"/>
    <property type="project" value="UniProtKB-KW"/>
</dbReference>
<dbReference type="Gene3D" id="3.40.50.300">
    <property type="entry name" value="P-loop containing nucleotide triphosphate hydrolases"/>
    <property type="match status" value="1"/>
</dbReference>
<keyword evidence="3" id="KW-0547">Nucleotide-binding</keyword>
<dbReference type="EMBL" id="JAAIYP010000038">
    <property type="protein sequence ID" value="NFV81033.1"/>
    <property type="molecule type" value="Genomic_DNA"/>
</dbReference>
<dbReference type="SMART" id="SM00382">
    <property type="entry name" value="AAA"/>
    <property type="match status" value="1"/>
</dbReference>
<dbReference type="Pfam" id="PF00664">
    <property type="entry name" value="ABC_membrane"/>
    <property type="match status" value="1"/>
</dbReference>
<accession>A0A7C9V056</accession>
<comment type="caution">
    <text evidence="10">The sequence shown here is derived from an EMBL/GenBank/DDBJ whole genome shotgun (WGS) entry which is preliminary data.</text>
</comment>
<dbReference type="InterPro" id="IPR011527">
    <property type="entry name" value="ABC1_TM_dom"/>
</dbReference>
<dbReference type="Pfam" id="PF00005">
    <property type="entry name" value="ABC_tran"/>
    <property type="match status" value="1"/>
</dbReference>
<feature type="transmembrane region" description="Helical" evidence="7">
    <location>
        <begin position="263"/>
        <end position="284"/>
    </location>
</feature>
<dbReference type="Proteomes" id="UP000480684">
    <property type="component" value="Unassembled WGS sequence"/>
</dbReference>
<dbReference type="SUPFAM" id="SSF90123">
    <property type="entry name" value="ABC transporter transmembrane region"/>
    <property type="match status" value="1"/>
</dbReference>
<reference evidence="10 11" key="1">
    <citation type="submission" date="2020-02" db="EMBL/GenBank/DDBJ databases">
        <authorList>
            <person name="Dziuba M."/>
            <person name="Kuznetsov B."/>
            <person name="Mardanov A."/>
            <person name="Ravin N."/>
            <person name="Grouzdev D."/>
        </authorList>
    </citation>
    <scope>NUCLEOTIDE SEQUENCE [LARGE SCALE GENOMIC DNA]</scope>
    <source>
        <strain evidence="10 11">SpK</strain>
    </source>
</reference>